<reference evidence="2 3" key="2">
    <citation type="journal article" date="2016" name="Genome Announc.">
        <title>Permanent Draft Genome Sequences for Two Variants of Frankia sp. Strain CpI1, the First Frankia Strain Isolated from Root Nodules of Comptonia peregrina.</title>
        <authorList>
            <person name="Oshone R."/>
            <person name="Hurst S.G.IV."/>
            <person name="Abebe-Akele F."/>
            <person name="Simpson S."/>
            <person name="Morris K."/>
            <person name="Thomas W.K."/>
            <person name="Tisa L.S."/>
        </authorList>
    </citation>
    <scope>NUCLEOTIDE SEQUENCE [LARGE SCALE GENOMIC DNA]</scope>
    <source>
        <strain evidence="3">CpI1-S</strain>
    </source>
</reference>
<dbReference type="PATRIC" id="fig|1502723.3.peg.1022"/>
<evidence type="ECO:0000313" key="2">
    <source>
        <dbReference type="EMBL" id="KJE19390.1"/>
    </source>
</evidence>
<name>A0A0D8B5L3_9ACTN</name>
<keyword evidence="2" id="KW-0808">Transferase</keyword>
<reference evidence="3" key="1">
    <citation type="submission" date="2015-02" db="EMBL/GenBank/DDBJ databases">
        <title>Draft Genome of Frankia sp. CpI1-S.</title>
        <authorList>
            <person name="Oshone R.T."/>
            <person name="Ngom M."/>
            <person name="Ghodhbane-Gtari F."/>
            <person name="Gtari M."/>
            <person name="Morris K."/>
            <person name="Thomas K."/>
            <person name="Sen A."/>
            <person name="Tisa L.S."/>
        </authorList>
    </citation>
    <scope>NUCLEOTIDE SEQUENCE [LARGE SCALE GENOMIC DNA]</scope>
    <source>
        <strain evidence="3">CpI1-S</strain>
    </source>
</reference>
<dbReference type="SUPFAM" id="SSF53335">
    <property type="entry name" value="S-adenosyl-L-methionine-dependent methyltransferases"/>
    <property type="match status" value="1"/>
</dbReference>
<dbReference type="InterPro" id="IPR052514">
    <property type="entry name" value="SAM-dependent_MTase"/>
</dbReference>
<dbReference type="InterPro" id="IPR006342">
    <property type="entry name" value="FkbM_mtfrase"/>
</dbReference>
<protein>
    <submittedName>
        <fullName evidence="2">Methyltransferase FkbM domain</fullName>
    </submittedName>
</protein>
<dbReference type="GO" id="GO:0032259">
    <property type="term" value="P:methylation"/>
    <property type="evidence" value="ECO:0007669"/>
    <property type="project" value="UniProtKB-KW"/>
</dbReference>
<gene>
    <name evidence="2" type="ORF">FF36_06333</name>
</gene>
<dbReference type="Pfam" id="PF05050">
    <property type="entry name" value="Methyltransf_21"/>
    <property type="match status" value="1"/>
</dbReference>
<dbReference type="GO" id="GO:0008168">
    <property type="term" value="F:methyltransferase activity"/>
    <property type="evidence" value="ECO:0007669"/>
    <property type="project" value="UniProtKB-KW"/>
</dbReference>
<comment type="caution">
    <text evidence="2">The sequence shown here is derived from an EMBL/GenBank/DDBJ whole genome shotgun (WGS) entry which is preliminary data.</text>
</comment>
<dbReference type="PANTHER" id="PTHR34203">
    <property type="entry name" value="METHYLTRANSFERASE, FKBM FAMILY PROTEIN"/>
    <property type="match status" value="1"/>
</dbReference>
<keyword evidence="3" id="KW-1185">Reference proteome</keyword>
<dbReference type="Proteomes" id="UP000032545">
    <property type="component" value="Unassembled WGS sequence"/>
</dbReference>
<dbReference type="AlphaFoldDB" id="A0A0D8B5L3"/>
<dbReference type="Gene3D" id="3.40.50.150">
    <property type="entry name" value="Vaccinia Virus protein VP39"/>
    <property type="match status" value="1"/>
</dbReference>
<feature type="domain" description="Methyltransferase FkbM" evidence="1">
    <location>
        <begin position="61"/>
        <end position="193"/>
    </location>
</feature>
<organism evidence="2 3">
    <name type="scientific">Frankia torreyi</name>
    <dbReference type="NCBI Taxonomy" id="1856"/>
    <lineage>
        <taxon>Bacteria</taxon>
        <taxon>Bacillati</taxon>
        <taxon>Actinomycetota</taxon>
        <taxon>Actinomycetes</taxon>
        <taxon>Frankiales</taxon>
        <taxon>Frankiaceae</taxon>
        <taxon>Frankia</taxon>
    </lineage>
</organism>
<accession>A0A0D8B5L3</accession>
<keyword evidence="2" id="KW-0489">Methyltransferase</keyword>
<evidence type="ECO:0000259" key="1">
    <source>
        <dbReference type="Pfam" id="PF05050"/>
    </source>
</evidence>
<sequence length="253" mass="27318">MKVSSVVAGLIPDRAFGDAIALAHRRFEPVLGQIRSLVAPGQTAVDVGGWYGPWTFWLSRIAQTVVTVEPNPELAAFITRMASPNVTVIPKAASDETGTATLSLPAGGRGTEGRATLGSLPGGRTIEVETFRLDSLELDDVGLIKIDVEGHELPALRGAEGIIQKWRPNLLVEIEEARSPAAPTLEYLYDFGYKGLVLVGGRWIPLAEFDLVGHQKSMTGHAEHGYLRAVIDGSGAKFVNNILFRYARAQFDD</sequence>
<dbReference type="PANTHER" id="PTHR34203:SF15">
    <property type="entry name" value="SLL1173 PROTEIN"/>
    <property type="match status" value="1"/>
</dbReference>
<proteinExistence type="predicted"/>
<dbReference type="RefSeq" id="WP_044888718.1">
    <property type="nucleotide sequence ID" value="NZ_JYFN01000113.1"/>
</dbReference>
<dbReference type="EMBL" id="JYFN01000113">
    <property type="protein sequence ID" value="KJE19390.1"/>
    <property type="molecule type" value="Genomic_DNA"/>
</dbReference>
<dbReference type="NCBIfam" id="TIGR01444">
    <property type="entry name" value="fkbM_fam"/>
    <property type="match status" value="1"/>
</dbReference>
<dbReference type="InterPro" id="IPR029063">
    <property type="entry name" value="SAM-dependent_MTases_sf"/>
</dbReference>
<evidence type="ECO:0000313" key="3">
    <source>
        <dbReference type="Proteomes" id="UP000032545"/>
    </source>
</evidence>
<dbReference type="OrthoDB" id="7542440at2"/>